<name>A0ABV3DTZ6_9ACTN</name>
<dbReference type="Pfam" id="PF13412">
    <property type="entry name" value="HTH_24"/>
    <property type="match status" value="1"/>
</dbReference>
<feature type="domain" description="HTH asnC-type" evidence="4">
    <location>
        <begin position="9"/>
        <end position="70"/>
    </location>
</feature>
<dbReference type="SUPFAM" id="SSF46785">
    <property type="entry name" value="Winged helix' DNA-binding domain"/>
    <property type="match status" value="1"/>
</dbReference>
<comment type="caution">
    <text evidence="5">The sequence shown here is derived from an EMBL/GenBank/DDBJ whole genome shotgun (WGS) entry which is preliminary data.</text>
</comment>
<reference evidence="5 6" key="1">
    <citation type="submission" date="2024-06" db="EMBL/GenBank/DDBJ databases">
        <title>The Natural Products Discovery Center: Release of the First 8490 Sequenced Strains for Exploring Actinobacteria Biosynthetic Diversity.</title>
        <authorList>
            <person name="Kalkreuter E."/>
            <person name="Kautsar S.A."/>
            <person name="Yang D."/>
            <person name="Bader C.D."/>
            <person name="Teijaro C.N."/>
            <person name="Fluegel L."/>
            <person name="Davis C.M."/>
            <person name="Simpson J.R."/>
            <person name="Lauterbach L."/>
            <person name="Steele A.D."/>
            <person name="Gui C."/>
            <person name="Meng S."/>
            <person name="Li G."/>
            <person name="Viehrig K."/>
            <person name="Ye F."/>
            <person name="Su P."/>
            <person name="Kiefer A.F."/>
            <person name="Nichols A."/>
            <person name="Cepeda A.J."/>
            <person name="Yan W."/>
            <person name="Fan B."/>
            <person name="Jiang Y."/>
            <person name="Adhikari A."/>
            <person name="Zheng C.-J."/>
            <person name="Schuster L."/>
            <person name="Cowan T.M."/>
            <person name="Smanski M.J."/>
            <person name="Chevrette M.G."/>
            <person name="De Carvalho L.P.S."/>
            <person name="Shen B."/>
        </authorList>
    </citation>
    <scope>NUCLEOTIDE SEQUENCE [LARGE SCALE GENOMIC DNA]</scope>
    <source>
        <strain evidence="5 6">NPDC048946</strain>
    </source>
</reference>
<evidence type="ECO:0000313" key="6">
    <source>
        <dbReference type="Proteomes" id="UP001551482"/>
    </source>
</evidence>
<dbReference type="InterPro" id="IPR019887">
    <property type="entry name" value="Tscrpt_reg_AsnC/Lrp_C"/>
</dbReference>
<dbReference type="SMART" id="SM00344">
    <property type="entry name" value="HTH_ASNC"/>
    <property type="match status" value="1"/>
</dbReference>
<sequence>MSGSTTSGVDAIDLAIIRELSHNARITLAELGRRVALSRPAVADRVRRLEDSGVITGYGVHLDLGRLGLGLRAHVSLRPRHRFTRNPKGLRERLLTMGNVLSCTHVTGANCYELEVAVRDAHHLELVIECLAELGDTTTGVVLSEPVHPQDVDVTAWLAHSP</sequence>
<dbReference type="PRINTS" id="PR00033">
    <property type="entry name" value="HTHASNC"/>
</dbReference>
<evidence type="ECO:0000256" key="1">
    <source>
        <dbReference type="ARBA" id="ARBA00023015"/>
    </source>
</evidence>
<dbReference type="InterPro" id="IPR036388">
    <property type="entry name" value="WH-like_DNA-bd_sf"/>
</dbReference>
<dbReference type="Gene3D" id="3.30.70.920">
    <property type="match status" value="1"/>
</dbReference>
<dbReference type="InterPro" id="IPR019885">
    <property type="entry name" value="Tscrpt_reg_HTH_AsnC-type_CS"/>
</dbReference>
<dbReference type="InterPro" id="IPR019888">
    <property type="entry name" value="Tscrpt_reg_AsnC-like"/>
</dbReference>
<proteinExistence type="predicted"/>
<organism evidence="5 6">
    <name type="scientific">Streptodolium elevatio</name>
    <dbReference type="NCBI Taxonomy" id="3157996"/>
    <lineage>
        <taxon>Bacteria</taxon>
        <taxon>Bacillati</taxon>
        <taxon>Actinomycetota</taxon>
        <taxon>Actinomycetes</taxon>
        <taxon>Kitasatosporales</taxon>
        <taxon>Streptomycetaceae</taxon>
        <taxon>Streptodolium</taxon>
    </lineage>
</organism>
<dbReference type="EMBL" id="JBEZFP010000161">
    <property type="protein sequence ID" value="MEU8139225.1"/>
    <property type="molecule type" value="Genomic_DNA"/>
</dbReference>
<keyword evidence="3" id="KW-0804">Transcription</keyword>
<accession>A0ABV3DTZ6</accession>
<gene>
    <name evidence="5" type="ORF">AB0C36_37725</name>
</gene>
<dbReference type="Proteomes" id="UP001551482">
    <property type="component" value="Unassembled WGS sequence"/>
</dbReference>
<evidence type="ECO:0000256" key="3">
    <source>
        <dbReference type="ARBA" id="ARBA00023163"/>
    </source>
</evidence>
<dbReference type="SUPFAM" id="SSF54909">
    <property type="entry name" value="Dimeric alpha+beta barrel"/>
    <property type="match status" value="1"/>
</dbReference>
<dbReference type="PROSITE" id="PS50956">
    <property type="entry name" value="HTH_ASNC_2"/>
    <property type="match status" value="1"/>
</dbReference>
<dbReference type="RefSeq" id="WP_358363171.1">
    <property type="nucleotide sequence ID" value="NZ_JBEZFP010000161.1"/>
</dbReference>
<dbReference type="PROSITE" id="PS00519">
    <property type="entry name" value="HTH_ASNC_1"/>
    <property type="match status" value="1"/>
</dbReference>
<dbReference type="Pfam" id="PF01037">
    <property type="entry name" value="AsnC_trans_reg"/>
    <property type="match status" value="1"/>
</dbReference>
<dbReference type="InterPro" id="IPR011008">
    <property type="entry name" value="Dimeric_a/b-barrel"/>
</dbReference>
<dbReference type="PANTHER" id="PTHR30154:SF53">
    <property type="entry name" value="HTH-TYPE TRANSCRIPTIONAL REGULATOR LRPC"/>
    <property type="match status" value="1"/>
</dbReference>
<keyword evidence="6" id="KW-1185">Reference proteome</keyword>
<dbReference type="PANTHER" id="PTHR30154">
    <property type="entry name" value="LEUCINE-RESPONSIVE REGULATORY PROTEIN"/>
    <property type="match status" value="1"/>
</dbReference>
<dbReference type="InterPro" id="IPR036390">
    <property type="entry name" value="WH_DNA-bd_sf"/>
</dbReference>
<keyword evidence="2" id="KW-0238">DNA-binding</keyword>
<evidence type="ECO:0000259" key="4">
    <source>
        <dbReference type="PROSITE" id="PS50956"/>
    </source>
</evidence>
<evidence type="ECO:0000313" key="5">
    <source>
        <dbReference type="EMBL" id="MEU8139225.1"/>
    </source>
</evidence>
<keyword evidence="1" id="KW-0805">Transcription regulation</keyword>
<dbReference type="InterPro" id="IPR000485">
    <property type="entry name" value="AsnC-type_HTH_dom"/>
</dbReference>
<protein>
    <submittedName>
        <fullName evidence="5">Lrp/AsnC family transcriptional regulator</fullName>
    </submittedName>
</protein>
<evidence type="ECO:0000256" key="2">
    <source>
        <dbReference type="ARBA" id="ARBA00023125"/>
    </source>
</evidence>
<dbReference type="Gene3D" id="1.10.10.10">
    <property type="entry name" value="Winged helix-like DNA-binding domain superfamily/Winged helix DNA-binding domain"/>
    <property type="match status" value="1"/>
</dbReference>